<name>A0A7K1U1H3_9BACT</name>
<dbReference type="EMBL" id="WRXN01000002">
    <property type="protein sequence ID" value="MVT08150.1"/>
    <property type="molecule type" value="Genomic_DNA"/>
</dbReference>
<dbReference type="Pfam" id="PF14135">
    <property type="entry name" value="DUF4302"/>
    <property type="match status" value="1"/>
</dbReference>
<sequence>MHSYCSVKKKRSLYATSRKTGISISPSYNPAYRLPLTTCKMKIMHQYIRLSVILLALFFVGCSRDKTESIFGEKPEERIARVLAEHKTTLTGAQFGWKTVIYPPDGGGYGFFFIFGSNDRVTMYGDVTMEAAGTANQSTYRLKAVQRPSLLFDTYSYLHLLSDPDPNVFGGNAGEGYKVDFEFSIDSVQTDSIKLTGITYGTKIVMTRATQAEYNAYTTGGYEDLITDIENYITEFPWQYLQFSDGRKVQVSLDPIRKKFSLSYLDDAGNVQLLSTAYSYTLNGVLLQAPLTYNGNTFRELLWDANDEVFYIMINNQRVNVQVSPTAIVPMHKLLGTDFTSLQVASPAQPMPGWSTTYTNVWTAFNTSIQNGPYNLTIYFADYSFDVASSTMTLYIVVLQNNLQYVATFPFSYTKTAAGVFDFTGLAYSGNAALIATDAKPLLDYLRNDRFTMDFFIDSQQGYGKLGQLLSIEHPDFYFTGFMVKE</sequence>
<comment type="caution">
    <text evidence="1">The sequence shown here is derived from an EMBL/GenBank/DDBJ whole genome shotgun (WGS) entry which is preliminary data.</text>
</comment>
<organism evidence="1 2">
    <name type="scientific">Chitinophaga tropicalis</name>
    <dbReference type="NCBI Taxonomy" id="2683588"/>
    <lineage>
        <taxon>Bacteria</taxon>
        <taxon>Pseudomonadati</taxon>
        <taxon>Bacteroidota</taxon>
        <taxon>Chitinophagia</taxon>
        <taxon>Chitinophagales</taxon>
        <taxon>Chitinophagaceae</taxon>
        <taxon>Chitinophaga</taxon>
    </lineage>
</organism>
<protein>
    <submittedName>
        <fullName evidence="1">DUF4302 domain-containing protein</fullName>
    </submittedName>
</protein>
<evidence type="ECO:0000313" key="2">
    <source>
        <dbReference type="Proteomes" id="UP000461730"/>
    </source>
</evidence>
<proteinExistence type="predicted"/>
<keyword evidence="2" id="KW-1185">Reference proteome</keyword>
<accession>A0A7K1U1H3</accession>
<gene>
    <name evidence="1" type="ORF">GO493_07745</name>
</gene>
<evidence type="ECO:0000313" key="1">
    <source>
        <dbReference type="EMBL" id="MVT08150.1"/>
    </source>
</evidence>
<dbReference type="AlphaFoldDB" id="A0A7K1U1H3"/>
<reference evidence="1 2" key="1">
    <citation type="submission" date="2019-12" db="EMBL/GenBank/DDBJ databases">
        <title>Chitinophaga sp. strain ysch24 (GDMCC 1.1355), whole genome shotgun sequence.</title>
        <authorList>
            <person name="Zhang X."/>
        </authorList>
    </citation>
    <scope>NUCLEOTIDE SEQUENCE [LARGE SCALE GENOMIC DNA]</scope>
    <source>
        <strain evidence="2">ysch24</strain>
    </source>
</reference>
<dbReference type="InterPro" id="IPR025396">
    <property type="entry name" value="DUF4302"/>
</dbReference>
<dbReference type="Proteomes" id="UP000461730">
    <property type="component" value="Unassembled WGS sequence"/>
</dbReference>